<name>A0AAV2HNS0_LYMST</name>
<gene>
    <name evidence="3" type="ORF">GSLYS_00009057001</name>
</gene>
<dbReference type="EMBL" id="CAXITT010000192">
    <property type="protein sequence ID" value="CAL1535097.1"/>
    <property type="molecule type" value="Genomic_DNA"/>
</dbReference>
<dbReference type="Pfam" id="PF01607">
    <property type="entry name" value="CBM_14"/>
    <property type="match status" value="1"/>
</dbReference>
<sequence length="444" mass="46843">MIALTTASLLVLLALANGQFTPPNSAPGCNDPSVQSGGGYFAHQTYCQLYYQCDSGLNRYERSCAPGTVFHANISVCVRAEQAVCNNWRCDSSNILARYPALCCDQYLECGGSGFSLRNCSAGQVFNMATGQCGSGTCADHLQCYRPGNSNAAGYTCFDVPNADGNPCVYTTLDRGYNITNRPCGAGTAFNKDTCQCSTMNNNCPAAAPSSLNKALDPACRPSFNVDFNGFPIVATSEKIGSPNTLPYTFQTVGVSISNGQAILRPDPATGASPYIYNYFLNNNQLAAPVAFSVVFRVDSGAPNTQFALLTNNYNPNLCTPTLEVLVAYSGNTYQFTINAVGATSTSVNSETRISGSTQASINVGSGSFVEVIVTYNGAVSGVLIDRGNSGTSSGTTVNIPATNNLGAYLAANKCGFQWGRGLFGSIDRVRIYEGCGDFARVRV</sequence>
<keyword evidence="1" id="KW-0732">Signal</keyword>
<dbReference type="Proteomes" id="UP001497497">
    <property type="component" value="Unassembled WGS sequence"/>
</dbReference>
<feature type="chain" id="PRO_5043606823" description="Chitin-binding type-2 domain-containing protein" evidence="1">
    <location>
        <begin position="19"/>
        <end position="444"/>
    </location>
</feature>
<comment type="caution">
    <text evidence="3">The sequence shown here is derived from an EMBL/GenBank/DDBJ whole genome shotgun (WGS) entry which is preliminary data.</text>
</comment>
<protein>
    <recommendedName>
        <fullName evidence="2">Chitin-binding type-2 domain-containing protein</fullName>
    </recommendedName>
</protein>
<dbReference type="PROSITE" id="PS50940">
    <property type="entry name" value="CHIT_BIND_II"/>
    <property type="match status" value="1"/>
</dbReference>
<dbReference type="SUPFAM" id="SSF57625">
    <property type="entry name" value="Invertebrate chitin-binding proteins"/>
    <property type="match status" value="2"/>
</dbReference>
<proteinExistence type="predicted"/>
<feature type="signal peptide" evidence="1">
    <location>
        <begin position="1"/>
        <end position="18"/>
    </location>
</feature>
<dbReference type="GO" id="GO:0005576">
    <property type="term" value="C:extracellular region"/>
    <property type="evidence" value="ECO:0007669"/>
    <property type="project" value="InterPro"/>
</dbReference>
<dbReference type="GO" id="GO:0008061">
    <property type="term" value="F:chitin binding"/>
    <property type="evidence" value="ECO:0007669"/>
    <property type="project" value="InterPro"/>
</dbReference>
<dbReference type="AlphaFoldDB" id="A0AAV2HNS0"/>
<dbReference type="Gene3D" id="2.60.120.200">
    <property type="match status" value="1"/>
</dbReference>
<evidence type="ECO:0000313" key="4">
    <source>
        <dbReference type="Proteomes" id="UP001497497"/>
    </source>
</evidence>
<reference evidence="3 4" key="1">
    <citation type="submission" date="2024-04" db="EMBL/GenBank/DDBJ databases">
        <authorList>
            <consortium name="Genoscope - CEA"/>
            <person name="William W."/>
        </authorList>
    </citation>
    <scope>NUCLEOTIDE SEQUENCE [LARGE SCALE GENOMIC DNA]</scope>
</reference>
<evidence type="ECO:0000313" key="3">
    <source>
        <dbReference type="EMBL" id="CAL1535097.1"/>
    </source>
</evidence>
<organism evidence="3 4">
    <name type="scientific">Lymnaea stagnalis</name>
    <name type="common">Great pond snail</name>
    <name type="synonym">Helix stagnalis</name>
    <dbReference type="NCBI Taxonomy" id="6523"/>
    <lineage>
        <taxon>Eukaryota</taxon>
        <taxon>Metazoa</taxon>
        <taxon>Spiralia</taxon>
        <taxon>Lophotrochozoa</taxon>
        <taxon>Mollusca</taxon>
        <taxon>Gastropoda</taxon>
        <taxon>Heterobranchia</taxon>
        <taxon>Euthyneura</taxon>
        <taxon>Panpulmonata</taxon>
        <taxon>Hygrophila</taxon>
        <taxon>Lymnaeoidea</taxon>
        <taxon>Lymnaeidae</taxon>
        <taxon>Lymnaea</taxon>
    </lineage>
</organism>
<dbReference type="InterPro" id="IPR036508">
    <property type="entry name" value="Chitin-bd_dom_sf"/>
</dbReference>
<dbReference type="Gene3D" id="2.170.140.10">
    <property type="entry name" value="Chitin binding domain"/>
    <property type="match status" value="1"/>
</dbReference>
<evidence type="ECO:0000259" key="2">
    <source>
        <dbReference type="PROSITE" id="PS50940"/>
    </source>
</evidence>
<keyword evidence="4" id="KW-1185">Reference proteome</keyword>
<dbReference type="InterPro" id="IPR002557">
    <property type="entry name" value="Chitin-bd_dom"/>
</dbReference>
<dbReference type="SMART" id="SM00494">
    <property type="entry name" value="ChtBD2"/>
    <property type="match status" value="2"/>
</dbReference>
<evidence type="ECO:0000256" key="1">
    <source>
        <dbReference type="SAM" id="SignalP"/>
    </source>
</evidence>
<feature type="domain" description="Chitin-binding type-2" evidence="2">
    <location>
        <begin position="26"/>
        <end position="87"/>
    </location>
</feature>
<accession>A0AAV2HNS0</accession>